<dbReference type="InterPro" id="IPR053198">
    <property type="entry name" value="Gynoecium_Dev_Regulator"/>
</dbReference>
<dbReference type="Pfam" id="PF00564">
    <property type="entry name" value="PB1"/>
    <property type="match status" value="1"/>
</dbReference>
<dbReference type="PANTHER" id="PTHR31066">
    <property type="entry name" value="OS05G0427100 PROTEIN-RELATED"/>
    <property type="match status" value="1"/>
</dbReference>
<dbReference type="EMBL" id="SWLB01000012">
    <property type="protein sequence ID" value="KAF3331907.1"/>
    <property type="molecule type" value="Genomic_DNA"/>
</dbReference>
<feature type="region of interest" description="Disordered" evidence="1">
    <location>
        <begin position="376"/>
        <end position="400"/>
    </location>
</feature>
<dbReference type="OrthoDB" id="673286at2759"/>
<organism evidence="3 4">
    <name type="scientific">Carex littledalei</name>
    <dbReference type="NCBI Taxonomy" id="544730"/>
    <lineage>
        <taxon>Eukaryota</taxon>
        <taxon>Viridiplantae</taxon>
        <taxon>Streptophyta</taxon>
        <taxon>Embryophyta</taxon>
        <taxon>Tracheophyta</taxon>
        <taxon>Spermatophyta</taxon>
        <taxon>Magnoliopsida</taxon>
        <taxon>Liliopsida</taxon>
        <taxon>Poales</taxon>
        <taxon>Cyperaceae</taxon>
        <taxon>Cyperoideae</taxon>
        <taxon>Cariceae</taxon>
        <taxon>Carex</taxon>
        <taxon>Carex subgen. Euthyceras</taxon>
    </lineage>
</organism>
<protein>
    <submittedName>
        <fullName evidence="3">PB1 domain-containing protein</fullName>
    </submittedName>
</protein>
<gene>
    <name evidence="3" type="ORF">FCM35_KLT03313</name>
</gene>
<evidence type="ECO:0000313" key="3">
    <source>
        <dbReference type="EMBL" id="KAF3331907.1"/>
    </source>
</evidence>
<dbReference type="InterPro" id="IPR000270">
    <property type="entry name" value="PB1_dom"/>
</dbReference>
<dbReference type="CDD" id="cd06410">
    <property type="entry name" value="PB1_UP2"/>
    <property type="match status" value="1"/>
</dbReference>
<evidence type="ECO:0000259" key="2">
    <source>
        <dbReference type="SMART" id="SM00666"/>
    </source>
</evidence>
<evidence type="ECO:0000313" key="4">
    <source>
        <dbReference type="Proteomes" id="UP000623129"/>
    </source>
</evidence>
<name>A0A833R2S7_9POAL</name>
<dbReference type="Gene3D" id="3.10.20.90">
    <property type="entry name" value="Phosphatidylinositol 3-kinase Catalytic Subunit, Chain A, domain 1"/>
    <property type="match status" value="1"/>
</dbReference>
<dbReference type="PANTHER" id="PTHR31066:SF85">
    <property type="entry name" value="OS02G0809100 PROTEIN"/>
    <property type="match status" value="1"/>
</dbReference>
<evidence type="ECO:0000256" key="1">
    <source>
        <dbReference type="SAM" id="MobiDB-lite"/>
    </source>
</evidence>
<dbReference type="SMART" id="SM00666">
    <property type="entry name" value="PB1"/>
    <property type="match status" value="1"/>
</dbReference>
<dbReference type="SUPFAM" id="SSF54277">
    <property type="entry name" value="CAD &amp; PB1 domains"/>
    <property type="match status" value="1"/>
</dbReference>
<accession>A0A833R2S7</accession>
<feature type="region of interest" description="Disordered" evidence="1">
    <location>
        <begin position="180"/>
        <end position="210"/>
    </location>
</feature>
<comment type="caution">
    <text evidence="3">The sequence shown here is derived from an EMBL/GenBank/DDBJ whole genome shotgun (WGS) entry which is preliminary data.</text>
</comment>
<proteinExistence type="predicted"/>
<dbReference type="Proteomes" id="UP000623129">
    <property type="component" value="Unassembled WGS sequence"/>
</dbReference>
<reference evidence="3" key="1">
    <citation type="submission" date="2020-01" db="EMBL/GenBank/DDBJ databases">
        <title>Genome sequence of Kobresia littledalei, the first chromosome-level genome in the family Cyperaceae.</title>
        <authorList>
            <person name="Qu G."/>
        </authorList>
    </citation>
    <scope>NUCLEOTIDE SEQUENCE</scope>
    <source>
        <strain evidence="3">C.B.Clarke</strain>
        <tissue evidence="3">Leaf</tissue>
    </source>
</reference>
<keyword evidence="4" id="KW-1185">Reference proteome</keyword>
<sequence length="400" mass="43975">MVCLRLRGRKGRSNRGPTTALQQRHWLPDMAAINKNDPVISSSVVKTDTATDADKRVKFLCSYGGKILLHPSDGQLKYVGGETRVVCVPRSISFLDLNKKIEDSFKVRQIVIKYRIMSEDLDTLVSIRCNDDMVHMLDEYDRLMSLGSSATSAPRFLRLFLFRSPKSLSLSRPHNYLDAINDQQMDPTPTEHRVELPGTGRAASSRHQKPFQRVWSTPNLRGAHQAGGDVAGPSSRMQCGQVYRNPAQLMGHSHQQACGRCDTCRCGSACMPISVERPPIRVPSYQNLNLACQTGSVVSDRGRSNLAHSPRTIGNGMQNPMHNNLIHMQKPMHINLIPNSSSEQSLVSSCAGTFGSVGSLCDKHVPLEVGSTVYVQQPRSGTGTPVGRRSRASTPVSEGC</sequence>
<dbReference type="AlphaFoldDB" id="A0A833R2S7"/>
<feature type="domain" description="PB1" evidence="2">
    <location>
        <begin position="71"/>
        <end position="164"/>
    </location>
</feature>